<evidence type="ECO:0000313" key="4">
    <source>
        <dbReference type="Proteomes" id="UP000000707"/>
    </source>
</evidence>
<dbReference type="Proteomes" id="UP000000707">
    <property type="component" value="Unassembled WGS sequence"/>
</dbReference>
<dbReference type="STRING" id="590646.G3AYC8"/>
<dbReference type="KEGG" id="cten:18246636"/>
<evidence type="ECO:0000313" key="3">
    <source>
        <dbReference type="EMBL" id="EGV66194.1"/>
    </source>
</evidence>
<evidence type="ECO:0000256" key="2">
    <source>
        <dbReference type="SAM" id="SignalP"/>
    </source>
</evidence>
<dbReference type="InterPro" id="IPR029058">
    <property type="entry name" value="AB_hydrolase_fold"/>
</dbReference>
<dbReference type="HOGENOM" id="CLU_713702_0_0_1"/>
<dbReference type="GO" id="GO:0016787">
    <property type="term" value="F:hydrolase activity"/>
    <property type="evidence" value="ECO:0007669"/>
    <property type="project" value="UniProtKB-KW"/>
</dbReference>
<dbReference type="OrthoDB" id="2152029at2759"/>
<keyword evidence="1 3" id="KW-0378">Hydrolase</keyword>
<dbReference type="InterPro" id="IPR050300">
    <property type="entry name" value="GDXG_lipolytic_enzyme"/>
</dbReference>
<feature type="chain" id="PRO_5010833523" evidence="2">
    <location>
        <begin position="23"/>
        <end position="387"/>
    </location>
</feature>
<feature type="signal peptide" evidence="2">
    <location>
        <begin position="1"/>
        <end position="22"/>
    </location>
</feature>
<reference evidence="3 4" key="1">
    <citation type="journal article" date="2011" name="Proc. Natl. Acad. Sci. U.S.A.">
        <title>Comparative genomics of xylose-fermenting fungi for enhanced biofuel production.</title>
        <authorList>
            <person name="Wohlbach D.J."/>
            <person name="Kuo A."/>
            <person name="Sato T.K."/>
            <person name="Potts K.M."/>
            <person name="Salamov A.A."/>
            <person name="LaButti K.M."/>
            <person name="Sun H."/>
            <person name="Clum A."/>
            <person name="Pangilinan J.L."/>
            <person name="Lindquist E.A."/>
            <person name="Lucas S."/>
            <person name="Lapidus A."/>
            <person name="Jin M."/>
            <person name="Gunawan C."/>
            <person name="Balan V."/>
            <person name="Dale B.E."/>
            <person name="Jeffries T.W."/>
            <person name="Zinkel R."/>
            <person name="Barry K.W."/>
            <person name="Grigoriev I.V."/>
            <person name="Gasch A.P."/>
        </authorList>
    </citation>
    <scope>NUCLEOTIDE SEQUENCE [LARGE SCALE GENOMIC DNA]</scope>
    <source>
        <strain evidence="3">ATCC 10573</strain>
        <strain evidence="4">ATCC 10573 / BCRC 21748 / CBS 615 / JCM 9827 / NBRC 10315 / NRRL Y-1498 / VKM Y-70</strain>
    </source>
</reference>
<keyword evidence="4" id="KW-1185">Reference proteome</keyword>
<organism evidence="4">
    <name type="scientific">Candida tenuis (strain ATCC 10573 / BCRC 21748 / CBS 615 / JCM 9827 / NBRC 10315 / NRRL Y-1498 / VKM Y-70)</name>
    <name type="common">Yeast</name>
    <name type="synonym">Yamadazyma tenuis</name>
    <dbReference type="NCBI Taxonomy" id="590646"/>
    <lineage>
        <taxon>Eukaryota</taxon>
        <taxon>Fungi</taxon>
        <taxon>Dikarya</taxon>
        <taxon>Ascomycota</taxon>
        <taxon>Saccharomycotina</taxon>
        <taxon>Pichiomycetes</taxon>
        <taxon>Debaryomycetaceae</taxon>
        <taxon>Yamadazyma</taxon>
    </lineage>
</organism>
<protein>
    <submittedName>
        <fullName evidence="3">Alpha/beta-hydrolase</fullName>
    </submittedName>
</protein>
<sequence>MLSLKFLSRLLTLPFVIVKTTIEYYTVGTIYSKTNKEFNTLYKNVHLSVENHLANKFYLSDIPIVVYQPMASIIKKFSSNPMITAGHLKHYGERFNDHSFWIHKNNDSKHVLVYYHGGGYALSCFDAQIAGFIAIFYALPAEVRDSLSLLIVDYSLTFQPNSKFPRQIFEALEIHAKLLQEKFTDIHLIGDSAGGNLALAILRFLNYPEETGYFDQFKEYDFKQFEGLKIQPKSCILVSPWVQPLHITSNRKNINNVGDLGARNTVMGEWYIGDTPNDEKLANWVSFSKIDATRFDKIQQLKDNKSIVIYGGREVLTDGIEDFLETINSFGDVKHYIEEGGIHVGLFYVESLDFLGSGGAKAVNGEFEGKFSYNIVSDFLTPLITHS</sequence>
<dbReference type="eggNOG" id="ENOG502SBSE">
    <property type="taxonomic scope" value="Eukaryota"/>
</dbReference>
<name>G3AYC8_CANTC</name>
<evidence type="ECO:0000256" key="1">
    <source>
        <dbReference type="ARBA" id="ARBA00022801"/>
    </source>
</evidence>
<dbReference type="InterPro" id="IPR019436">
    <property type="entry name" value="Say1-like"/>
</dbReference>
<proteinExistence type="predicted"/>
<keyword evidence="2" id="KW-0732">Signal</keyword>
<dbReference type="RefSeq" id="XP_006684769.1">
    <property type="nucleotide sequence ID" value="XM_006684706.1"/>
</dbReference>
<dbReference type="Pfam" id="PF10340">
    <property type="entry name" value="Say1_Mug180"/>
    <property type="match status" value="1"/>
</dbReference>
<dbReference type="Gene3D" id="3.40.50.1820">
    <property type="entry name" value="alpha/beta hydrolase"/>
    <property type="match status" value="1"/>
</dbReference>
<dbReference type="SUPFAM" id="SSF53474">
    <property type="entry name" value="alpha/beta-Hydrolases"/>
    <property type="match status" value="1"/>
</dbReference>
<dbReference type="AlphaFoldDB" id="G3AYC8"/>
<dbReference type="PANTHER" id="PTHR48081:SF31">
    <property type="entry name" value="STERYL ACETYL HYDROLASE MUG81-RELATED"/>
    <property type="match status" value="1"/>
</dbReference>
<dbReference type="EMBL" id="GL996512">
    <property type="protein sequence ID" value="EGV66194.1"/>
    <property type="molecule type" value="Genomic_DNA"/>
</dbReference>
<accession>G3AYC8</accession>
<dbReference type="GeneID" id="18246636"/>
<gene>
    <name evidence="3" type="ORF">CANTEDRAFT_112684</name>
</gene>
<dbReference type="EMBL" id="GL996512">
    <property type="protein sequence ID" value="EGV66195.1"/>
    <property type="molecule type" value="Genomic_DNA"/>
</dbReference>
<dbReference type="PANTHER" id="PTHR48081">
    <property type="entry name" value="AB HYDROLASE SUPERFAMILY PROTEIN C4A8.06C"/>
    <property type="match status" value="1"/>
</dbReference>